<evidence type="ECO:0000256" key="1">
    <source>
        <dbReference type="SAM" id="Phobius"/>
    </source>
</evidence>
<feature type="transmembrane region" description="Helical" evidence="1">
    <location>
        <begin position="240"/>
        <end position="263"/>
    </location>
</feature>
<gene>
    <name evidence="2" type="ORF">PZ740_06510</name>
</gene>
<feature type="transmembrane region" description="Helical" evidence="1">
    <location>
        <begin position="145"/>
        <end position="166"/>
    </location>
</feature>
<evidence type="ECO:0000313" key="2">
    <source>
        <dbReference type="EMBL" id="MDF1586033.1"/>
    </source>
</evidence>
<reference evidence="2 3" key="1">
    <citation type="submission" date="2023-03" db="EMBL/GenBank/DDBJ databases">
        <title>YIM 152171 draft genome.</title>
        <authorList>
            <person name="Yang Z."/>
        </authorList>
    </citation>
    <scope>NUCLEOTIDE SEQUENCE [LARGE SCALE GENOMIC DNA]</scope>
    <source>
        <strain evidence="2 3">YIM 152171</strain>
    </source>
</reference>
<feature type="transmembrane region" description="Helical" evidence="1">
    <location>
        <begin position="178"/>
        <end position="198"/>
    </location>
</feature>
<feature type="transmembrane region" description="Helical" evidence="1">
    <location>
        <begin position="111"/>
        <end position="133"/>
    </location>
</feature>
<name>A0AAP3XPY0_9PROT</name>
<dbReference type="RefSeq" id="WP_327788453.1">
    <property type="nucleotide sequence ID" value="NZ_JARGEQ010000059.1"/>
</dbReference>
<dbReference type="AlphaFoldDB" id="A0AAP3XPY0"/>
<feature type="transmembrane region" description="Helical" evidence="1">
    <location>
        <begin position="32"/>
        <end position="59"/>
    </location>
</feature>
<keyword evidence="1" id="KW-0812">Transmembrane</keyword>
<sequence>MRRTDLALAYGLLFISGMPALAYQVVWQRVLTLYFGVDVYSTAIAVAVFMLGLGLGSLLGGRLADRVRRPGLLYALAELLTRLYGLASLHLMALAGRSQAGAGPFGHGGAALAAGLGLAAMSGLVALGFQITAYRLLVILLKGSAYTFGTLLFVFLSGIALGSLLWRGAASPAAALRRFALSQLAIALWLLALALLLADGAGLPGLRHLLTASFFITYRPDPALLAGEINLVTVYSALDIFFWSVLFLAVPTLAMGVGFPALIRAGSASLARLGTRWAASTSPTSLARAPARCWSASGCSTASAARSPCRRWWCWRRPAPLWRCCGPGRGQGGRWPLCWRSSCWRCWPSRKRASCCAPCIWPACRASSSPSPRPAPASWRCAARIGC</sequence>
<keyword evidence="1" id="KW-0472">Membrane</keyword>
<comment type="caution">
    <text evidence="2">The sequence shown here is derived from an EMBL/GenBank/DDBJ whole genome shotgun (WGS) entry which is preliminary data.</text>
</comment>
<proteinExistence type="predicted"/>
<accession>A0AAP3XPY0</accession>
<protein>
    <submittedName>
        <fullName evidence="2">Uncharacterized protein</fullName>
    </submittedName>
</protein>
<feature type="transmembrane region" description="Helical" evidence="1">
    <location>
        <begin position="71"/>
        <end position="91"/>
    </location>
</feature>
<dbReference type="Proteomes" id="UP001301140">
    <property type="component" value="Unassembled WGS sequence"/>
</dbReference>
<organism evidence="2 3">
    <name type="scientific">Marinimicrococcus flavescens</name>
    <dbReference type="NCBI Taxonomy" id="3031815"/>
    <lineage>
        <taxon>Bacteria</taxon>
        <taxon>Pseudomonadati</taxon>
        <taxon>Pseudomonadota</taxon>
        <taxon>Alphaproteobacteria</taxon>
        <taxon>Geminicoccales</taxon>
        <taxon>Geminicoccaceae</taxon>
        <taxon>Marinimicrococcus</taxon>
    </lineage>
</organism>
<keyword evidence="1" id="KW-1133">Transmembrane helix</keyword>
<keyword evidence="3" id="KW-1185">Reference proteome</keyword>
<evidence type="ECO:0000313" key="3">
    <source>
        <dbReference type="Proteomes" id="UP001301140"/>
    </source>
</evidence>
<dbReference type="EMBL" id="JARGEQ010000059">
    <property type="protein sequence ID" value="MDF1586033.1"/>
    <property type="molecule type" value="Genomic_DNA"/>
</dbReference>